<dbReference type="Proteomes" id="UP001165652">
    <property type="component" value="Unassembled WGS sequence"/>
</dbReference>
<gene>
    <name evidence="8" type="ORF">PQJ73_15995</name>
</gene>
<feature type="transmembrane region" description="Helical" evidence="7">
    <location>
        <begin position="252"/>
        <end position="274"/>
    </location>
</feature>
<dbReference type="PIRSF" id="PIRSF002457">
    <property type="entry name" value="DASS"/>
    <property type="match status" value="1"/>
</dbReference>
<evidence type="ECO:0000256" key="6">
    <source>
        <dbReference type="SAM" id="MobiDB-lite"/>
    </source>
</evidence>
<keyword evidence="9" id="KW-1185">Reference proteome</keyword>
<evidence type="ECO:0000256" key="5">
    <source>
        <dbReference type="ARBA" id="ARBA00023136"/>
    </source>
</evidence>
<feature type="transmembrane region" description="Helical" evidence="7">
    <location>
        <begin position="190"/>
        <end position="216"/>
    </location>
</feature>
<evidence type="ECO:0000256" key="7">
    <source>
        <dbReference type="SAM" id="Phobius"/>
    </source>
</evidence>
<dbReference type="EMBL" id="JAQQLI010000024">
    <property type="protein sequence ID" value="MDC7787194.1"/>
    <property type="molecule type" value="Genomic_DNA"/>
</dbReference>
<reference evidence="8" key="2">
    <citation type="submission" date="2023-02" db="EMBL/GenBank/DDBJ databases">
        <authorList>
            <person name="Rayyan A."/>
            <person name="Meyer T."/>
            <person name="Kyndt J.A."/>
        </authorList>
    </citation>
    <scope>NUCLEOTIDE SEQUENCE</scope>
    <source>
        <strain evidence="8">DSM 9987</strain>
    </source>
</reference>
<evidence type="ECO:0000256" key="4">
    <source>
        <dbReference type="ARBA" id="ARBA00022989"/>
    </source>
</evidence>
<evidence type="ECO:0000256" key="2">
    <source>
        <dbReference type="ARBA" id="ARBA00007349"/>
    </source>
</evidence>
<dbReference type="PANTHER" id="PTHR10283">
    <property type="entry name" value="SOLUTE CARRIER FAMILY 13 MEMBER"/>
    <property type="match status" value="1"/>
</dbReference>
<evidence type="ECO:0000256" key="3">
    <source>
        <dbReference type="ARBA" id="ARBA00022692"/>
    </source>
</evidence>
<keyword evidence="5 7" id="KW-0472">Membrane</keyword>
<feature type="transmembrane region" description="Helical" evidence="7">
    <location>
        <begin position="83"/>
        <end position="102"/>
    </location>
</feature>
<dbReference type="InterPro" id="IPR001898">
    <property type="entry name" value="SLC13A/DASS"/>
</dbReference>
<dbReference type="InterPro" id="IPR030676">
    <property type="entry name" value="CitT-rel"/>
</dbReference>
<evidence type="ECO:0000256" key="1">
    <source>
        <dbReference type="ARBA" id="ARBA00004141"/>
    </source>
</evidence>
<feature type="region of interest" description="Disordered" evidence="6">
    <location>
        <begin position="1"/>
        <end position="25"/>
    </location>
</feature>
<evidence type="ECO:0000313" key="9">
    <source>
        <dbReference type="Proteomes" id="UP001165652"/>
    </source>
</evidence>
<feature type="transmembrane region" description="Helical" evidence="7">
    <location>
        <begin position="446"/>
        <end position="464"/>
    </location>
</feature>
<name>A0ABT5JBY8_RHOTP</name>
<feature type="transmembrane region" description="Helical" evidence="7">
    <location>
        <begin position="165"/>
        <end position="184"/>
    </location>
</feature>
<protein>
    <submittedName>
        <fullName evidence="8">DASS family sodium-coupled anion symporter</fullName>
    </submittedName>
</protein>
<evidence type="ECO:0000313" key="8">
    <source>
        <dbReference type="EMBL" id="MDC7787194.1"/>
    </source>
</evidence>
<reference evidence="8" key="1">
    <citation type="journal article" date="2023" name="Microbiol Resour">
        <title>Genome Sequences of Rhodoplanes serenus and Two Thermotolerant Strains, Rhodoplanes tepidamans and 'Rhodoplanes cryptolactis,' Further Refine the Genus.</title>
        <authorList>
            <person name="Rayyan A.A."/>
            <person name="Kyndt J.A."/>
        </authorList>
    </citation>
    <scope>NUCLEOTIDE SEQUENCE</scope>
    <source>
        <strain evidence="8">DSM 9987</strain>
    </source>
</reference>
<feature type="transmembrane region" description="Helical" evidence="7">
    <location>
        <begin position="122"/>
        <end position="144"/>
    </location>
</feature>
<dbReference type="PANTHER" id="PTHR10283:SF82">
    <property type="entry name" value="SOLUTE CARRIER FAMILY 13 MEMBER 2"/>
    <property type="match status" value="1"/>
</dbReference>
<organism evidence="8 9">
    <name type="scientific">Rhodoplanes tepidamans</name>
    <name type="common">Rhodoplanes cryptolactis</name>
    <dbReference type="NCBI Taxonomy" id="200616"/>
    <lineage>
        <taxon>Bacteria</taxon>
        <taxon>Pseudomonadati</taxon>
        <taxon>Pseudomonadota</taxon>
        <taxon>Alphaproteobacteria</taxon>
        <taxon>Hyphomicrobiales</taxon>
        <taxon>Nitrobacteraceae</taxon>
        <taxon>Rhodoplanes</taxon>
    </lineage>
</organism>
<keyword evidence="3 7" id="KW-0812">Transmembrane</keyword>
<proteinExistence type="inferred from homology"/>
<dbReference type="NCBIfam" id="TIGR00785">
    <property type="entry name" value="dass"/>
    <property type="match status" value="1"/>
</dbReference>
<feature type="transmembrane region" description="Helical" evidence="7">
    <location>
        <begin position="364"/>
        <end position="386"/>
    </location>
</feature>
<dbReference type="Pfam" id="PF00939">
    <property type="entry name" value="Na_sulph_symp"/>
    <property type="match status" value="1"/>
</dbReference>
<sequence length="512" mass="53656">MTFTVGTVPPGGAATQSPAAATPAPGTSLSTSSMLSLGAALVVLVGICMLPLPDGLSRAGLHMIAVLAFAIVLWLTEAVSYEVSALFISVVLTFLVGMASAGPGGTGRAFGTAKALNAAMSGFSNSGFIMVAAALFISTAMIITGLDKRIAYTILSKVGASSRRIIVGIIVVVALLAFMVPSGTARTACMLPIVIGLISAFGTGLNSNLAAALMLVVPHTTQLWNIAVQTGAAQNLLMVGFMDTLLHQRVTWAEWFVAGIPWSLGMSVVLYLVVTRLFPPEVEELPGGRSVIAKTLEEMGPMTGPQKRLLLVTVVLLGFWMTEKTLHNFNTTATTLAGLALLLAPGYGVMTWKELQQRTAWGTIVVFGASLGLGSALLATGAGQWLGHWLATATNITSYGPFGVFMIGSLFLIVVHIGFASVTSLTAAFMPIIIAMLQTIDGINQLGMTMFLGYIMSFGFILPINGAPNIVAMATGAFNSRQFIMSGVAITIVGYALMILMALFYWPMLGWM</sequence>
<comment type="caution">
    <text evidence="8">The sequence shown here is derived from an EMBL/GenBank/DDBJ whole genome shotgun (WGS) entry which is preliminary data.</text>
</comment>
<accession>A0ABT5JBY8</accession>
<feature type="compositionally biased region" description="Low complexity" evidence="6">
    <location>
        <begin position="10"/>
        <end position="25"/>
    </location>
</feature>
<comment type="similarity">
    <text evidence="2">Belongs to the SLC13A/DASS transporter (TC 2.A.47) family. DIT1 subfamily.</text>
</comment>
<comment type="subcellular location">
    <subcellularLocation>
        <location evidence="1">Membrane</location>
        <topology evidence="1">Multi-pass membrane protein</topology>
    </subcellularLocation>
</comment>
<feature type="transmembrane region" description="Helical" evidence="7">
    <location>
        <begin position="59"/>
        <end position="76"/>
    </location>
</feature>
<dbReference type="RefSeq" id="WP_272778035.1">
    <property type="nucleotide sequence ID" value="NZ_JAQQLI010000024.1"/>
</dbReference>
<feature type="transmembrane region" description="Helical" evidence="7">
    <location>
        <begin position="406"/>
        <end position="434"/>
    </location>
</feature>
<feature type="transmembrane region" description="Helical" evidence="7">
    <location>
        <begin position="484"/>
        <end position="506"/>
    </location>
</feature>
<keyword evidence="4 7" id="KW-1133">Transmembrane helix</keyword>
<feature type="transmembrane region" description="Helical" evidence="7">
    <location>
        <begin position="333"/>
        <end position="352"/>
    </location>
</feature>